<keyword evidence="5" id="KW-1185">Reference proteome</keyword>
<dbReference type="InterPro" id="IPR028098">
    <property type="entry name" value="Glyco_trans_4-like_N"/>
</dbReference>
<proteinExistence type="predicted"/>
<evidence type="ECO:0000259" key="2">
    <source>
        <dbReference type="Pfam" id="PF00534"/>
    </source>
</evidence>
<dbReference type="InterPro" id="IPR001296">
    <property type="entry name" value="Glyco_trans_1"/>
</dbReference>
<dbReference type="Proteomes" id="UP001272097">
    <property type="component" value="Unassembled WGS sequence"/>
</dbReference>
<feature type="domain" description="Glycosyl transferase family 1" evidence="2">
    <location>
        <begin position="260"/>
        <end position="421"/>
    </location>
</feature>
<evidence type="ECO:0000259" key="3">
    <source>
        <dbReference type="Pfam" id="PF13579"/>
    </source>
</evidence>
<name>A0ABU4X638_9HYPH</name>
<dbReference type="PANTHER" id="PTHR12526">
    <property type="entry name" value="GLYCOSYLTRANSFERASE"/>
    <property type="match status" value="1"/>
</dbReference>
<dbReference type="EMBL" id="JAVIIS010000085">
    <property type="protein sequence ID" value="MDX8443791.1"/>
    <property type="molecule type" value="Genomic_DNA"/>
</dbReference>
<feature type="compositionally biased region" description="Basic and acidic residues" evidence="1">
    <location>
        <begin position="45"/>
        <end position="57"/>
    </location>
</feature>
<feature type="domain" description="Glycosyltransferase subfamily 4-like N-terminal" evidence="3">
    <location>
        <begin position="90"/>
        <end position="237"/>
    </location>
</feature>
<dbReference type="PANTHER" id="PTHR12526:SF638">
    <property type="entry name" value="SPORE COAT PROTEIN SA"/>
    <property type="match status" value="1"/>
</dbReference>
<organism evidence="4 5">
    <name type="scientific">Mesorhizobium australafricanum</name>
    <dbReference type="NCBI Taxonomy" id="3072311"/>
    <lineage>
        <taxon>Bacteria</taxon>
        <taxon>Pseudomonadati</taxon>
        <taxon>Pseudomonadota</taxon>
        <taxon>Alphaproteobacteria</taxon>
        <taxon>Hyphomicrobiales</taxon>
        <taxon>Phyllobacteriaceae</taxon>
        <taxon>Mesorhizobium</taxon>
    </lineage>
</organism>
<accession>A0ABU4X638</accession>
<feature type="region of interest" description="Disordered" evidence="1">
    <location>
        <begin position="31"/>
        <end position="57"/>
    </location>
</feature>
<keyword evidence="4" id="KW-0808">Transferase</keyword>
<dbReference type="Gene3D" id="3.40.50.2000">
    <property type="entry name" value="Glycogen Phosphorylase B"/>
    <property type="match status" value="2"/>
</dbReference>
<dbReference type="SUPFAM" id="SSF53756">
    <property type="entry name" value="UDP-Glycosyltransferase/glycogen phosphorylase"/>
    <property type="match status" value="1"/>
</dbReference>
<protein>
    <submittedName>
        <fullName evidence="4">Glycosyltransferase</fullName>
        <ecNumber evidence="4">2.4.-.-</ecNumber>
    </submittedName>
</protein>
<evidence type="ECO:0000313" key="4">
    <source>
        <dbReference type="EMBL" id="MDX8443791.1"/>
    </source>
</evidence>
<evidence type="ECO:0000256" key="1">
    <source>
        <dbReference type="SAM" id="MobiDB-lite"/>
    </source>
</evidence>
<keyword evidence="4" id="KW-0328">Glycosyltransferase</keyword>
<reference evidence="4 5" key="1">
    <citation type="submission" date="2023-08" db="EMBL/GenBank/DDBJ databases">
        <title>Implementing the SeqCode for naming new Mesorhizobium species isolated from Vachellia karroo root nodules.</title>
        <authorList>
            <person name="Van Lill M."/>
        </authorList>
    </citation>
    <scope>NUCLEOTIDE SEQUENCE [LARGE SCALE GENOMIC DNA]</scope>
    <source>
        <strain evidence="4 5">VK3E</strain>
    </source>
</reference>
<dbReference type="GO" id="GO:0016757">
    <property type="term" value="F:glycosyltransferase activity"/>
    <property type="evidence" value="ECO:0007669"/>
    <property type="project" value="UniProtKB-KW"/>
</dbReference>
<comment type="caution">
    <text evidence="4">The sequence shown here is derived from an EMBL/GenBank/DDBJ whole genome shotgun (WGS) entry which is preliminary data.</text>
</comment>
<dbReference type="Pfam" id="PF00534">
    <property type="entry name" value="Glycos_transf_1"/>
    <property type="match status" value="1"/>
</dbReference>
<evidence type="ECO:0000313" key="5">
    <source>
        <dbReference type="Proteomes" id="UP001272097"/>
    </source>
</evidence>
<gene>
    <name evidence="4" type="ORF">RFM51_29925</name>
</gene>
<sequence length="471" mass="51439">MRINYTQELEPLGTIAPLSLLREHLDEPFLGGGQMSNVQSMSRPYGDRRQGPHLLRDDLNGTPMEGRGPLQPHLLYIGGEDHHLRIPAMSALRDHGFRVTAAGTGEPAPFEQAGINYRRFHFDRFVSPLADWAAVKSISKILVEVQPDLAQSFDTKPSVFLPLAARSTPGVLVIRTINGRAFLYSSRSPTALTLRPVYRALHKIAARTAAATVFEIGDDLAFFERHGMAGKKPVLIPGAGVDVDGFDRALTSGPSPSQLRKELGLGDAEVVITVTRMTRQKGIPALLKAAAKVHELRPDVRFLLVGPRESEGPLAVTQAEIERHAPYVKAIGPRSDIPSLLSLADVFAFPTEYREGVPRVLLEAALAGVPIVTTTMPGCAEVIRDGWNGFLVPPGAPRMLAAKILDLLGNREKGRVMAGRAAERVRKEFSLENVVACQAALYRDLIDRARGSRFEDDKNTREQRGRTCGAP</sequence>
<dbReference type="EC" id="2.4.-.-" evidence="4"/>
<dbReference type="RefSeq" id="WP_320217770.1">
    <property type="nucleotide sequence ID" value="NZ_JAVIIS010000085.1"/>
</dbReference>
<dbReference type="Pfam" id="PF13579">
    <property type="entry name" value="Glyco_trans_4_4"/>
    <property type="match status" value="1"/>
</dbReference>